<proteinExistence type="predicted"/>
<dbReference type="OrthoDB" id="880459at2"/>
<evidence type="ECO:0000313" key="1">
    <source>
        <dbReference type="EMBL" id="KPM30311.1"/>
    </source>
</evidence>
<name>A0A0P7AVC5_9FLAO</name>
<comment type="caution">
    <text evidence="1">The sequence shown here is derived from an EMBL/GenBank/DDBJ whole genome shotgun (WGS) entry which is preliminary data.</text>
</comment>
<reference evidence="1 2" key="1">
    <citation type="submission" date="2015-09" db="EMBL/GenBank/DDBJ databases">
        <title>Genome sequence of the marine flavobacterium Croceitalea dokdonensis DOKDO 023 that contains proton- and sodium-pumping rhodopsins.</title>
        <authorList>
            <person name="Kwon S.-K."/>
            <person name="Lee H.K."/>
            <person name="Kwak M.-J."/>
            <person name="Kim J.F."/>
        </authorList>
    </citation>
    <scope>NUCLEOTIDE SEQUENCE [LARGE SCALE GENOMIC DNA]</scope>
    <source>
        <strain evidence="1 2">DOKDO 023</strain>
    </source>
</reference>
<protein>
    <submittedName>
        <fullName evidence="1">Uncharacterized protein</fullName>
    </submittedName>
</protein>
<dbReference type="RefSeq" id="WP_054560548.1">
    <property type="nucleotide sequence ID" value="NZ_LDJX01000011.1"/>
</dbReference>
<dbReference type="AlphaFoldDB" id="A0A0P7AVC5"/>
<keyword evidence="2" id="KW-1185">Reference proteome</keyword>
<evidence type="ECO:0000313" key="2">
    <source>
        <dbReference type="Proteomes" id="UP000050280"/>
    </source>
</evidence>
<dbReference type="STRING" id="1300341.I595_3607"/>
<gene>
    <name evidence="1" type="ORF">I595_3607</name>
</gene>
<sequence length="64" mass="7065">MNGTTVFLYRNCHPLANTVIPVLNCEGVTQGVLNDMILPSEIEEETLIWKNQDSACALDNFGNP</sequence>
<dbReference type="EMBL" id="LDJX01000011">
    <property type="protein sequence ID" value="KPM30311.1"/>
    <property type="molecule type" value="Genomic_DNA"/>
</dbReference>
<dbReference type="Proteomes" id="UP000050280">
    <property type="component" value="Unassembled WGS sequence"/>
</dbReference>
<organism evidence="1 2">
    <name type="scientific">Croceitalea dokdonensis DOKDO 023</name>
    <dbReference type="NCBI Taxonomy" id="1300341"/>
    <lineage>
        <taxon>Bacteria</taxon>
        <taxon>Pseudomonadati</taxon>
        <taxon>Bacteroidota</taxon>
        <taxon>Flavobacteriia</taxon>
        <taxon>Flavobacteriales</taxon>
        <taxon>Flavobacteriaceae</taxon>
        <taxon>Croceitalea</taxon>
    </lineage>
</organism>
<accession>A0A0P7AVC5</accession>